<dbReference type="AlphaFoldDB" id="A0A2J6T7G8"/>
<evidence type="ECO:0000313" key="3">
    <source>
        <dbReference type="Proteomes" id="UP000235371"/>
    </source>
</evidence>
<accession>A0A2J6T7G8</accession>
<keyword evidence="3" id="KW-1185">Reference proteome</keyword>
<feature type="chain" id="PRO_5014349871" evidence="1">
    <location>
        <begin position="20"/>
        <end position="180"/>
    </location>
</feature>
<evidence type="ECO:0000256" key="1">
    <source>
        <dbReference type="SAM" id="SignalP"/>
    </source>
</evidence>
<organism evidence="2 3">
    <name type="scientific">Hyaloscypha bicolor E</name>
    <dbReference type="NCBI Taxonomy" id="1095630"/>
    <lineage>
        <taxon>Eukaryota</taxon>
        <taxon>Fungi</taxon>
        <taxon>Dikarya</taxon>
        <taxon>Ascomycota</taxon>
        <taxon>Pezizomycotina</taxon>
        <taxon>Leotiomycetes</taxon>
        <taxon>Helotiales</taxon>
        <taxon>Hyaloscyphaceae</taxon>
        <taxon>Hyaloscypha</taxon>
        <taxon>Hyaloscypha bicolor</taxon>
    </lineage>
</organism>
<keyword evidence="1" id="KW-0732">Signal</keyword>
<dbReference type="EMBL" id="KZ613817">
    <property type="protein sequence ID" value="PMD58970.1"/>
    <property type="molecule type" value="Genomic_DNA"/>
</dbReference>
<evidence type="ECO:0000313" key="2">
    <source>
        <dbReference type="EMBL" id="PMD58970.1"/>
    </source>
</evidence>
<dbReference type="RefSeq" id="XP_024735874.1">
    <property type="nucleotide sequence ID" value="XM_024880410.1"/>
</dbReference>
<dbReference type="InParanoid" id="A0A2J6T7G8"/>
<gene>
    <name evidence="2" type="ORF">K444DRAFT_613761</name>
</gene>
<name>A0A2J6T7G8_9HELO</name>
<feature type="signal peptide" evidence="1">
    <location>
        <begin position="1"/>
        <end position="19"/>
    </location>
</feature>
<dbReference type="GeneID" id="36588487"/>
<dbReference type="Proteomes" id="UP000235371">
    <property type="component" value="Unassembled WGS sequence"/>
</dbReference>
<sequence>MFTFILFWKFIGLTPLTQSFSPACRPIEIVNLIGPLSNFNTRVSTRIQKHLPELNVPQQQSPLLEPTSKMSSRFSTLARNGSSVSSSSTGSAVPFSNNRPLSRFRAYMLPAWLSEISLYERIAMGIFDPGVAVLTREQMELHIQHAPDVRGILECLPVANNEGVMFVGWRKKLRTWPVSK</sequence>
<reference evidence="2 3" key="1">
    <citation type="submission" date="2016-04" db="EMBL/GenBank/DDBJ databases">
        <title>A degradative enzymes factory behind the ericoid mycorrhizal symbiosis.</title>
        <authorList>
            <consortium name="DOE Joint Genome Institute"/>
            <person name="Martino E."/>
            <person name="Morin E."/>
            <person name="Grelet G."/>
            <person name="Kuo A."/>
            <person name="Kohler A."/>
            <person name="Daghino S."/>
            <person name="Barry K."/>
            <person name="Choi C."/>
            <person name="Cichocki N."/>
            <person name="Clum A."/>
            <person name="Copeland A."/>
            <person name="Hainaut M."/>
            <person name="Haridas S."/>
            <person name="Labutti K."/>
            <person name="Lindquist E."/>
            <person name="Lipzen A."/>
            <person name="Khouja H.-R."/>
            <person name="Murat C."/>
            <person name="Ohm R."/>
            <person name="Olson A."/>
            <person name="Spatafora J."/>
            <person name="Veneault-Fourrey C."/>
            <person name="Henrissat B."/>
            <person name="Grigoriev I."/>
            <person name="Martin F."/>
            <person name="Perotto S."/>
        </authorList>
    </citation>
    <scope>NUCLEOTIDE SEQUENCE [LARGE SCALE GENOMIC DNA]</scope>
    <source>
        <strain evidence="2 3">E</strain>
    </source>
</reference>
<dbReference type="OrthoDB" id="4793569at2759"/>
<proteinExistence type="predicted"/>
<protein>
    <submittedName>
        <fullName evidence="2">Uncharacterized protein</fullName>
    </submittedName>
</protein>